<evidence type="ECO:0000256" key="6">
    <source>
        <dbReference type="ARBA" id="ARBA00022723"/>
    </source>
</evidence>
<dbReference type="EMBL" id="CAFAAB010000023">
    <property type="protein sequence ID" value="CAB4778098.1"/>
    <property type="molecule type" value="Genomic_DNA"/>
</dbReference>
<dbReference type="NCBIfam" id="TIGR01496">
    <property type="entry name" value="DHPS"/>
    <property type="match status" value="1"/>
</dbReference>
<accession>A0A6J6W560</accession>
<dbReference type="InterPro" id="IPR011005">
    <property type="entry name" value="Dihydropteroate_synth-like_sf"/>
</dbReference>
<gene>
    <name evidence="10" type="ORF">UFOPK2958_00333</name>
</gene>
<sequence>MTRSPAVMGIINITPDSFFPGGRSDSISQAIATGRDFFDAGVDIVDVGGESTRPGAEPVSEADELARVIPIVTALAQLGPVSIDTQKEAVARAAVAAGATVINDVSATLVELAGELGVGYVGMHRQGDSRTMQDNPHYDDVVSEVADALRALALRARAANVPQLWLDPGIGFGKTADHNLELLSHLDVFRALCDELRCGLFIGTSRKRFLGTLAPDFLEVDDRLEGSIATEAWSILYGADVIRVHDVAVAVQLRELLTMPTDEVVA</sequence>
<keyword evidence="6" id="KW-0479">Metal-binding</keyword>
<dbReference type="InterPro" id="IPR006390">
    <property type="entry name" value="DHP_synth_dom"/>
</dbReference>
<dbReference type="PROSITE" id="PS50972">
    <property type="entry name" value="PTERIN_BINDING"/>
    <property type="match status" value="1"/>
</dbReference>
<dbReference type="EC" id="2.5.1.15" evidence="4"/>
<evidence type="ECO:0000256" key="2">
    <source>
        <dbReference type="ARBA" id="ARBA00001946"/>
    </source>
</evidence>
<dbReference type="Pfam" id="PF00809">
    <property type="entry name" value="Pterin_bind"/>
    <property type="match status" value="1"/>
</dbReference>
<evidence type="ECO:0000256" key="5">
    <source>
        <dbReference type="ARBA" id="ARBA00022679"/>
    </source>
</evidence>
<keyword evidence="5" id="KW-0808">Transferase</keyword>
<feature type="domain" description="Pterin-binding" evidence="9">
    <location>
        <begin position="5"/>
        <end position="255"/>
    </location>
</feature>
<evidence type="ECO:0000256" key="4">
    <source>
        <dbReference type="ARBA" id="ARBA00012458"/>
    </source>
</evidence>
<evidence type="ECO:0000256" key="3">
    <source>
        <dbReference type="ARBA" id="ARBA00004763"/>
    </source>
</evidence>
<evidence type="ECO:0000259" key="9">
    <source>
        <dbReference type="PROSITE" id="PS50972"/>
    </source>
</evidence>
<keyword evidence="8" id="KW-0289">Folate biosynthesis</keyword>
<dbReference type="CDD" id="cd00739">
    <property type="entry name" value="DHPS"/>
    <property type="match status" value="1"/>
</dbReference>
<comment type="cofactor">
    <cofactor evidence="2">
        <name>Mg(2+)</name>
        <dbReference type="ChEBI" id="CHEBI:18420"/>
    </cofactor>
</comment>
<dbReference type="InterPro" id="IPR045031">
    <property type="entry name" value="DHP_synth-like"/>
</dbReference>
<comment type="pathway">
    <text evidence="3">Cofactor biosynthesis; tetrahydrofolate biosynthesis; 7,8-dihydrofolate from 2-amino-4-hydroxy-6-hydroxymethyl-7,8-dihydropteridine diphosphate and 4-aminobenzoate: step 1/2.</text>
</comment>
<dbReference type="GO" id="GO:0046654">
    <property type="term" value="P:tetrahydrofolate biosynthetic process"/>
    <property type="evidence" value="ECO:0007669"/>
    <property type="project" value="TreeGrafter"/>
</dbReference>
<evidence type="ECO:0000256" key="7">
    <source>
        <dbReference type="ARBA" id="ARBA00022842"/>
    </source>
</evidence>
<dbReference type="Gene3D" id="3.20.20.20">
    <property type="entry name" value="Dihydropteroate synthase-like"/>
    <property type="match status" value="1"/>
</dbReference>
<dbReference type="SUPFAM" id="SSF51717">
    <property type="entry name" value="Dihydropteroate synthetase-like"/>
    <property type="match status" value="1"/>
</dbReference>
<evidence type="ECO:0000313" key="10">
    <source>
        <dbReference type="EMBL" id="CAB4778098.1"/>
    </source>
</evidence>
<organism evidence="10">
    <name type="scientific">freshwater metagenome</name>
    <dbReference type="NCBI Taxonomy" id="449393"/>
    <lineage>
        <taxon>unclassified sequences</taxon>
        <taxon>metagenomes</taxon>
        <taxon>ecological metagenomes</taxon>
    </lineage>
</organism>
<dbReference type="InterPro" id="IPR000489">
    <property type="entry name" value="Pterin-binding_dom"/>
</dbReference>
<evidence type="ECO:0000256" key="1">
    <source>
        <dbReference type="ARBA" id="ARBA00000012"/>
    </source>
</evidence>
<dbReference type="GO" id="GO:0005829">
    <property type="term" value="C:cytosol"/>
    <property type="evidence" value="ECO:0007669"/>
    <property type="project" value="TreeGrafter"/>
</dbReference>
<name>A0A6J6W560_9ZZZZ</name>
<dbReference type="GO" id="GO:0046656">
    <property type="term" value="P:folic acid biosynthetic process"/>
    <property type="evidence" value="ECO:0007669"/>
    <property type="project" value="UniProtKB-KW"/>
</dbReference>
<dbReference type="PANTHER" id="PTHR20941:SF1">
    <property type="entry name" value="FOLIC ACID SYNTHESIS PROTEIN FOL1"/>
    <property type="match status" value="1"/>
</dbReference>
<reference evidence="10" key="1">
    <citation type="submission" date="2020-05" db="EMBL/GenBank/DDBJ databases">
        <authorList>
            <person name="Chiriac C."/>
            <person name="Salcher M."/>
            <person name="Ghai R."/>
            <person name="Kavagutti S V."/>
        </authorList>
    </citation>
    <scope>NUCLEOTIDE SEQUENCE</scope>
</reference>
<dbReference type="GO" id="GO:0004156">
    <property type="term" value="F:dihydropteroate synthase activity"/>
    <property type="evidence" value="ECO:0007669"/>
    <property type="project" value="UniProtKB-EC"/>
</dbReference>
<dbReference type="AlphaFoldDB" id="A0A6J6W560"/>
<dbReference type="GO" id="GO:0046872">
    <property type="term" value="F:metal ion binding"/>
    <property type="evidence" value="ECO:0007669"/>
    <property type="project" value="UniProtKB-KW"/>
</dbReference>
<dbReference type="PANTHER" id="PTHR20941">
    <property type="entry name" value="FOLATE SYNTHESIS PROTEINS"/>
    <property type="match status" value="1"/>
</dbReference>
<keyword evidence="7" id="KW-0460">Magnesium</keyword>
<protein>
    <recommendedName>
        <fullName evidence="4">dihydropteroate synthase</fullName>
        <ecNumber evidence="4">2.5.1.15</ecNumber>
    </recommendedName>
</protein>
<proteinExistence type="predicted"/>
<evidence type="ECO:0000256" key="8">
    <source>
        <dbReference type="ARBA" id="ARBA00022909"/>
    </source>
</evidence>
<comment type="catalytic activity">
    <reaction evidence="1">
        <text>(7,8-dihydropterin-6-yl)methyl diphosphate + 4-aminobenzoate = 7,8-dihydropteroate + diphosphate</text>
        <dbReference type="Rhea" id="RHEA:19949"/>
        <dbReference type="ChEBI" id="CHEBI:17836"/>
        <dbReference type="ChEBI" id="CHEBI:17839"/>
        <dbReference type="ChEBI" id="CHEBI:33019"/>
        <dbReference type="ChEBI" id="CHEBI:72950"/>
        <dbReference type="EC" id="2.5.1.15"/>
    </reaction>
</comment>
<dbReference type="PROSITE" id="PS00793">
    <property type="entry name" value="DHPS_2"/>
    <property type="match status" value="1"/>
</dbReference>